<feature type="transmembrane region" description="Helical" evidence="1">
    <location>
        <begin position="385"/>
        <end position="404"/>
    </location>
</feature>
<evidence type="ECO:0000259" key="2">
    <source>
        <dbReference type="PROSITE" id="PS51782"/>
    </source>
</evidence>
<feature type="transmembrane region" description="Helical" evidence="1">
    <location>
        <begin position="7"/>
        <end position="25"/>
    </location>
</feature>
<proteinExistence type="predicted"/>
<keyword evidence="4" id="KW-1185">Reference proteome</keyword>
<dbReference type="PANTHER" id="PTHR33734">
    <property type="entry name" value="LYSM DOMAIN-CONTAINING GPI-ANCHORED PROTEIN 2"/>
    <property type="match status" value="1"/>
</dbReference>
<gene>
    <name evidence="3" type="ORF">ATC1_131492</name>
</gene>
<dbReference type="SUPFAM" id="SSF55797">
    <property type="entry name" value="PR-1-like"/>
    <property type="match status" value="1"/>
</dbReference>
<keyword evidence="1" id="KW-0472">Membrane</keyword>
<sequence>MKNLLRILFRIFLFFGCAWIGNRFLHQDIDFYNKNLILFNVQAASQAVTAHDLITMENESRSANGLAPLKVDENIMKCAQDTADKMAYYHMNGHIGDVRNRISSFGYNNYYECWATENWWLGRADSTLDEIRQSWGDQPHMIPAENPLYCHIGAGIAEADDGTVYFVLQAAYPAFKAGCDYVKPEVAEIHGLKRVTSGESGVFNGSDLIYKVITTTPDPDGKTWHTVKQGQALWHIANAYGTTIDDLASWNHISTDTLLHLGQKLLIPGKGSAPTSPPIALPTMKADGTFRYTVKQGETIWGIAKMWNIDIDRLLSTNGLNQESVINIGWNLWIPVTPTITSLPSSTLSPTATGIPNLAKTETPPDDKKDIITQTASEKEDKSKWLKAGSILLGFLGMMIFCIYKLTRK</sequence>
<dbReference type="Gene3D" id="3.10.350.10">
    <property type="entry name" value="LysM domain"/>
    <property type="match status" value="2"/>
</dbReference>
<dbReference type="InterPro" id="IPR018392">
    <property type="entry name" value="LysM"/>
</dbReference>
<dbReference type="Gene3D" id="3.40.33.10">
    <property type="entry name" value="CAP"/>
    <property type="match status" value="1"/>
</dbReference>
<dbReference type="InterPro" id="IPR014044">
    <property type="entry name" value="CAP_dom"/>
</dbReference>
<dbReference type="PROSITE" id="PS51782">
    <property type="entry name" value="LYSM"/>
    <property type="match status" value="2"/>
</dbReference>
<accession>A0A0S7BUL8</accession>
<dbReference type="SMART" id="SM00257">
    <property type="entry name" value="LysM"/>
    <property type="match status" value="2"/>
</dbReference>
<dbReference type="Pfam" id="PF00188">
    <property type="entry name" value="CAP"/>
    <property type="match status" value="1"/>
</dbReference>
<dbReference type="GO" id="GO:0008932">
    <property type="term" value="F:lytic endotransglycosylase activity"/>
    <property type="evidence" value="ECO:0007669"/>
    <property type="project" value="TreeGrafter"/>
</dbReference>
<dbReference type="OrthoDB" id="9769314at2"/>
<organism evidence="3">
    <name type="scientific">Flexilinea flocculi</name>
    <dbReference type="NCBI Taxonomy" id="1678840"/>
    <lineage>
        <taxon>Bacteria</taxon>
        <taxon>Bacillati</taxon>
        <taxon>Chloroflexota</taxon>
        <taxon>Anaerolineae</taxon>
        <taxon>Anaerolineales</taxon>
        <taxon>Anaerolineaceae</taxon>
        <taxon>Flexilinea</taxon>
    </lineage>
</organism>
<dbReference type="InterPro" id="IPR036779">
    <property type="entry name" value="LysM_dom_sf"/>
</dbReference>
<reference evidence="3" key="1">
    <citation type="journal article" date="2015" name="Genome Announc.">
        <title>Draft Genome Sequence of Anaerolineae Strain TC1, a Novel Isolate from a Methanogenic Wastewater Treatment System.</title>
        <authorList>
            <person name="Matsuura N."/>
            <person name="Tourlousse D.M."/>
            <person name="Sun L."/>
            <person name="Toyonaga M."/>
            <person name="Kuroda K."/>
            <person name="Ohashi A."/>
            <person name="Cruz R."/>
            <person name="Yamaguchi T."/>
            <person name="Sekiguchi Y."/>
        </authorList>
    </citation>
    <scope>NUCLEOTIDE SEQUENCE [LARGE SCALE GENOMIC DNA]</scope>
    <source>
        <strain evidence="3">TC1</strain>
    </source>
</reference>
<dbReference type="Pfam" id="PF01476">
    <property type="entry name" value="LysM"/>
    <property type="match status" value="2"/>
</dbReference>
<dbReference type="CDD" id="cd00118">
    <property type="entry name" value="LysM"/>
    <property type="match status" value="2"/>
</dbReference>
<dbReference type="AlphaFoldDB" id="A0A0S7BUL8"/>
<keyword evidence="1" id="KW-1133">Transmembrane helix</keyword>
<feature type="domain" description="LysM" evidence="2">
    <location>
        <begin position="223"/>
        <end position="267"/>
    </location>
</feature>
<dbReference type="SUPFAM" id="SSF54106">
    <property type="entry name" value="LysM domain"/>
    <property type="match status" value="2"/>
</dbReference>
<evidence type="ECO:0000256" key="1">
    <source>
        <dbReference type="SAM" id="Phobius"/>
    </source>
</evidence>
<dbReference type="Proteomes" id="UP000053370">
    <property type="component" value="Unassembled WGS sequence"/>
</dbReference>
<dbReference type="InterPro" id="IPR035940">
    <property type="entry name" value="CAP_sf"/>
</dbReference>
<evidence type="ECO:0000313" key="3">
    <source>
        <dbReference type="EMBL" id="GAP41502.1"/>
    </source>
</evidence>
<evidence type="ECO:0000313" key="4">
    <source>
        <dbReference type="Proteomes" id="UP000053370"/>
    </source>
</evidence>
<keyword evidence="1" id="KW-0812">Transmembrane</keyword>
<feature type="domain" description="LysM" evidence="2">
    <location>
        <begin position="290"/>
        <end position="334"/>
    </location>
</feature>
<protein>
    <submittedName>
        <fullName evidence="3">Protein containing LysM repeat</fullName>
    </submittedName>
</protein>
<dbReference type="STRING" id="1678840.ATC1_131492"/>
<name>A0A0S7BUL8_9CHLR</name>
<dbReference type="PANTHER" id="PTHR33734:SF22">
    <property type="entry name" value="MEMBRANE-BOUND LYTIC MUREIN TRANSGLYCOSYLASE D"/>
    <property type="match status" value="1"/>
</dbReference>
<dbReference type="EMBL" id="DF968181">
    <property type="protein sequence ID" value="GAP41502.1"/>
    <property type="molecule type" value="Genomic_DNA"/>
</dbReference>
<dbReference type="CDD" id="cd05379">
    <property type="entry name" value="CAP_bacterial"/>
    <property type="match status" value="1"/>
</dbReference>